<name>A0ABN2X5L1_9MICO</name>
<keyword evidence="2" id="KW-0479">Metal-binding</keyword>
<comment type="caution">
    <text evidence="4">The sequence shown here is derived from an EMBL/GenBank/DDBJ whole genome shotgun (WGS) entry which is preliminary data.</text>
</comment>
<reference evidence="4 5" key="1">
    <citation type="journal article" date="2019" name="Int. J. Syst. Evol. Microbiol.">
        <title>The Global Catalogue of Microorganisms (GCM) 10K type strain sequencing project: providing services to taxonomists for standard genome sequencing and annotation.</title>
        <authorList>
            <consortium name="The Broad Institute Genomics Platform"/>
            <consortium name="The Broad Institute Genome Sequencing Center for Infectious Disease"/>
            <person name="Wu L."/>
            <person name="Ma J."/>
        </authorList>
    </citation>
    <scope>NUCLEOTIDE SEQUENCE [LARGE SCALE GENOMIC DNA]</scope>
    <source>
        <strain evidence="4 5">JCM 15900</strain>
    </source>
</reference>
<evidence type="ECO:0000256" key="3">
    <source>
        <dbReference type="ARBA" id="ARBA00022801"/>
    </source>
</evidence>
<proteinExistence type="predicted"/>
<organism evidence="4 5">
    <name type="scientific">Brevibacterium salitolerans</name>
    <dbReference type="NCBI Taxonomy" id="1403566"/>
    <lineage>
        <taxon>Bacteria</taxon>
        <taxon>Bacillati</taxon>
        <taxon>Actinomycetota</taxon>
        <taxon>Actinomycetes</taxon>
        <taxon>Micrococcales</taxon>
        <taxon>Brevibacteriaceae</taxon>
        <taxon>Brevibacterium</taxon>
    </lineage>
</organism>
<dbReference type="InterPro" id="IPR051458">
    <property type="entry name" value="Cyt/Met_Dipeptidase"/>
</dbReference>
<evidence type="ECO:0000313" key="5">
    <source>
        <dbReference type="Proteomes" id="UP001500984"/>
    </source>
</evidence>
<dbReference type="PANTHER" id="PTHR43270">
    <property type="entry name" value="BETA-ALA-HIS DIPEPTIDASE"/>
    <property type="match status" value="1"/>
</dbReference>
<dbReference type="InterPro" id="IPR002933">
    <property type="entry name" value="Peptidase_M20"/>
</dbReference>
<dbReference type="PANTHER" id="PTHR43270:SF12">
    <property type="entry name" value="SUCCINYL-DIAMINOPIMELATE DESUCCINYLASE"/>
    <property type="match status" value="1"/>
</dbReference>
<keyword evidence="1" id="KW-0645">Protease</keyword>
<dbReference type="SUPFAM" id="SSF53187">
    <property type="entry name" value="Zn-dependent exopeptidases"/>
    <property type="match status" value="1"/>
</dbReference>
<sequence length="465" mass="49548">MTDQSPSRADAVAAAHARADSGALFAQLARRVSHRTVSTDPGAAATLRDYLDGELGASLTALGFECRRYENPVSPRHPFLIAERIEEGAAFTVLMYGHADVQPPQTEKWSDGLDPWTLTERGGRWYGRGSADNKGQHTINFAALEEVLALSEGRLGYSVKVLVESGEETGSPGLSEFCAAHRETLAADVLLASDGPRISAESPTVFLGSRGTTLLRLRVDERERSYHSGNWGGVLSNAGTILAGALASLTDARGRLLVEELRPTGIDPAVRRACAALEVGTDPGDPALSEGWGEPGLSPAERLFAWNTLEVLDFLCGDPLSPVGAIPGTAHADLQFRYVRGSTAPAEVVPAVRRHLEARGFDRVQVEDRGGMDATRLSPESPWARLAMDSIAATTGAEASLVPNLAGTIPNGAFSDVLGLPTVWIPHSHPGCAQHAPDEHMLAPLAREAMGIMAGLFWDLRSHRP</sequence>
<evidence type="ECO:0000313" key="4">
    <source>
        <dbReference type="EMBL" id="GAA2105010.1"/>
    </source>
</evidence>
<dbReference type="Gene3D" id="3.40.630.10">
    <property type="entry name" value="Zn peptidases"/>
    <property type="match status" value="1"/>
</dbReference>
<accession>A0ABN2X5L1</accession>
<dbReference type="Proteomes" id="UP001500984">
    <property type="component" value="Unassembled WGS sequence"/>
</dbReference>
<gene>
    <name evidence="4" type="ORF">GCM10009823_29990</name>
</gene>
<dbReference type="EMBL" id="BAAAPZ010000018">
    <property type="protein sequence ID" value="GAA2105010.1"/>
    <property type="molecule type" value="Genomic_DNA"/>
</dbReference>
<dbReference type="Pfam" id="PF01546">
    <property type="entry name" value="Peptidase_M20"/>
    <property type="match status" value="1"/>
</dbReference>
<keyword evidence="5" id="KW-1185">Reference proteome</keyword>
<protein>
    <submittedName>
        <fullName evidence="4">M20 family metallopeptidase</fullName>
    </submittedName>
</protein>
<dbReference type="Gene3D" id="3.30.70.360">
    <property type="match status" value="1"/>
</dbReference>
<evidence type="ECO:0000256" key="2">
    <source>
        <dbReference type="ARBA" id="ARBA00022723"/>
    </source>
</evidence>
<dbReference type="NCBIfam" id="NF005478">
    <property type="entry name" value="PRK07079.1"/>
    <property type="match status" value="1"/>
</dbReference>
<evidence type="ECO:0000256" key="1">
    <source>
        <dbReference type="ARBA" id="ARBA00022670"/>
    </source>
</evidence>
<dbReference type="RefSeq" id="WP_344338181.1">
    <property type="nucleotide sequence ID" value="NZ_BAAAPZ010000018.1"/>
</dbReference>
<keyword evidence="3" id="KW-0378">Hydrolase</keyword>